<dbReference type="PANTHER" id="PTHR14187">
    <property type="entry name" value="ALPHA KINASE/ELONGATION FACTOR 2 KINASE"/>
    <property type="match status" value="1"/>
</dbReference>
<organism evidence="2 3">
    <name type="scientific">Delitschia confertaspora ATCC 74209</name>
    <dbReference type="NCBI Taxonomy" id="1513339"/>
    <lineage>
        <taxon>Eukaryota</taxon>
        <taxon>Fungi</taxon>
        <taxon>Dikarya</taxon>
        <taxon>Ascomycota</taxon>
        <taxon>Pezizomycotina</taxon>
        <taxon>Dothideomycetes</taxon>
        <taxon>Pleosporomycetidae</taxon>
        <taxon>Pleosporales</taxon>
        <taxon>Delitschiaceae</taxon>
        <taxon>Delitschia</taxon>
    </lineage>
</organism>
<reference evidence="2" key="1">
    <citation type="journal article" date="2020" name="Stud. Mycol.">
        <title>101 Dothideomycetes genomes: a test case for predicting lifestyles and emergence of pathogens.</title>
        <authorList>
            <person name="Haridas S."/>
            <person name="Albert R."/>
            <person name="Binder M."/>
            <person name="Bloem J."/>
            <person name="Labutti K."/>
            <person name="Salamov A."/>
            <person name="Andreopoulos B."/>
            <person name="Baker S."/>
            <person name="Barry K."/>
            <person name="Bills G."/>
            <person name="Bluhm B."/>
            <person name="Cannon C."/>
            <person name="Castanera R."/>
            <person name="Culley D."/>
            <person name="Daum C."/>
            <person name="Ezra D."/>
            <person name="Gonzalez J."/>
            <person name="Henrissat B."/>
            <person name="Kuo A."/>
            <person name="Liang C."/>
            <person name="Lipzen A."/>
            <person name="Lutzoni F."/>
            <person name="Magnuson J."/>
            <person name="Mondo S."/>
            <person name="Nolan M."/>
            <person name="Ohm R."/>
            <person name="Pangilinan J."/>
            <person name="Park H.-J."/>
            <person name="Ramirez L."/>
            <person name="Alfaro M."/>
            <person name="Sun H."/>
            <person name="Tritt A."/>
            <person name="Yoshinaga Y."/>
            <person name="Zwiers L.-H."/>
            <person name="Turgeon B."/>
            <person name="Goodwin S."/>
            <person name="Spatafora J."/>
            <person name="Crous P."/>
            <person name="Grigoriev I."/>
        </authorList>
    </citation>
    <scope>NUCLEOTIDE SEQUENCE</scope>
    <source>
        <strain evidence="2">ATCC 74209</strain>
    </source>
</reference>
<dbReference type="SUPFAM" id="SSF53067">
    <property type="entry name" value="Actin-like ATPase domain"/>
    <property type="match status" value="2"/>
</dbReference>
<dbReference type="Proteomes" id="UP000799536">
    <property type="component" value="Unassembled WGS sequence"/>
</dbReference>
<dbReference type="CDD" id="cd10170">
    <property type="entry name" value="ASKHA_NBD_HSP70"/>
    <property type="match status" value="1"/>
</dbReference>
<dbReference type="PANTHER" id="PTHR14187:SF82">
    <property type="entry name" value="FAMILY CHAPERONE, PUTATIVE (AFU_ORTHOLOGUE AFUA_7G08575)-RELATED"/>
    <property type="match status" value="1"/>
</dbReference>
<dbReference type="OrthoDB" id="2963168at2759"/>
<keyword evidence="3" id="KW-1185">Reference proteome</keyword>
<feature type="region of interest" description="Disordered" evidence="1">
    <location>
        <begin position="1"/>
        <end position="22"/>
    </location>
</feature>
<dbReference type="EMBL" id="ML993994">
    <property type="protein sequence ID" value="KAF2201018.1"/>
    <property type="molecule type" value="Genomic_DNA"/>
</dbReference>
<evidence type="ECO:0000313" key="2">
    <source>
        <dbReference type="EMBL" id="KAF2201018.1"/>
    </source>
</evidence>
<name>A0A9P4JKA0_9PLEO</name>
<proteinExistence type="predicted"/>
<feature type="compositionally biased region" description="Polar residues" evidence="1">
    <location>
        <begin position="8"/>
        <end position="22"/>
    </location>
</feature>
<protein>
    <submittedName>
        <fullName evidence="2">Actin-like ATPase domain-containing protein</fullName>
    </submittedName>
</protein>
<accession>A0A9P4JKA0</accession>
<comment type="caution">
    <text evidence="2">The sequence shown here is derived from an EMBL/GenBank/DDBJ whole genome shotgun (WGS) entry which is preliminary data.</text>
</comment>
<sequence length="651" mass="73076">MRPMREFQGSSLHLNRADTSTGAIRDTEVNSLHESGVSLGETRLVIGVDYGTTYTGIAYATPHNSTCVLHEIDVMTTWGDQMDNHDKVPSVISYSPPTIEGEQQWGSSLSPDAVTMVHTKLELDVNSVSEELDFIMQSLDGMRNLNFQHIRASGNLAAYTHKTPEDVVTDYLTNVFEYLERVVDNFSQALREQITTDIVVTIPTGWSHRAINSTYRALSKAGFNSTTFPKLKEVIFVTEPEAAAIYTARYLRDTQGQEVLTNGGYFILCDAGGGTVDVVSYKVKKLSPSLELEQIGFPTARKCGSVFINEEFKKWLRALIGPTNYEKIDPNTVMGKITSHVTEGRAMRELMEQFNSRKKRFRGGEDGDITLELPAPLDDLTIHDKVDEGYITIKNADMQKFFNVCVGQIVELVKGHIHQIGVKGARPRNIFLVGGFGESEYLQRVIRQTFKMWNVEVRRPDTSWTAVVQGAVICGIEKNTTQNLVKATACQHSYGIKASKIYSDISNNPEDEVPDDLSGLSRAQGQLIWILNKGDVVLSTKPCRGSHEISRAFKKNEELTGRITIYRYSEDDYRPTQYGDSWEELTTACVLDYDLNCRFDIKELEHVRGRSKKDDRYVALLKIELVLDGSNLNAYITFKGVEVAVEEGIMY</sequence>
<gene>
    <name evidence="2" type="ORF">GQ43DRAFT_416719</name>
</gene>
<evidence type="ECO:0000256" key="1">
    <source>
        <dbReference type="SAM" id="MobiDB-lite"/>
    </source>
</evidence>
<dbReference type="Gene3D" id="3.90.640.10">
    <property type="entry name" value="Actin, Chain A, domain 4"/>
    <property type="match status" value="1"/>
</dbReference>
<dbReference type="Gene3D" id="3.30.420.40">
    <property type="match status" value="2"/>
</dbReference>
<dbReference type="AlphaFoldDB" id="A0A9P4JKA0"/>
<dbReference type="InterPro" id="IPR043129">
    <property type="entry name" value="ATPase_NBD"/>
</dbReference>
<evidence type="ECO:0000313" key="3">
    <source>
        <dbReference type="Proteomes" id="UP000799536"/>
    </source>
</evidence>